<evidence type="ECO:0000313" key="2">
    <source>
        <dbReference type="Proteomes" id="UP000649617"/>
    </source>
</evidence>
<dbReference type="Proteomes" id="UP000649617">
    <property type="component" value="Unassembled WGS sequence"/>
</dbReference>
<reference evidence="1" key="1">
    <citation type="submission" date="2021-02" db="EMBL/GenBank/DDBJ databases">
        <authorList>
            <person name="Dougan E. K."/>
            <person name="Rhodes N."/>
            <person name="Thang M."/>
            <person name="Chan C."/>
        </authorList>
    </citation>
    <scope>NUCLEOTIDE SEQUENCE</scope>
</reference>
<accession>A0A812VWX9</accession>
<gene>
    <name evidence="1" type="ORF">SPIL2461_LOCUS17875</name>
</gene>
<dbReference type="AlphaFoldDB" id="A0A812VWX9"/>
<proteinExistence type="predicted"/>
<keyword evidence="2" id="KW-1185">Reference proteome</keyword>
<organism evidence="1 2">
    <name type="scientific">Symbiodinium pilosum</name>
    <name type="common">Dinoflagellate</name>
    <dbReference type="NCBI Taxonomy" id="2952"/>
    <lineage>
        <taxon>Eukaryota</taxon>
        <taxon>Sar</taxon>
        <taxon>Alveolata</taxon>
        <taxon>Dinophyceae</taxon>
        <taxon>Suessiales</taxon>
        <taxon>Symbiodiniaceae</taxon>
        <taxon>Symbiodinium</taxon>
    </lineage>
</organism>
<sequence>MVCGQQRCEPHQSLLHPGAAERRGVFFSWALGSETQRTYLLLGVRGPADAHGRCPCNDATVITGDRRTGRRGRHFSLCLRAFRPKSAPVLSGRWWCVAAFL</sequence>
<evidence type="ECO:0000313" key="1">
    <source>
        <dbReference type="EMBL" id="CAE7660073.1"/>
    </source>
</evidence>
<comment type="caution">
    <text evidence="1">The sequence shown here is derived from an EMBL/GenBank/DDBJ whole genome shotgun (WGS) entry which is preliminary data.</text>
</comment>
<name>A0A812VWX9_SYMPI</name>
<protein>
    <submittedName>
        <fullName evidence="1">Uncharacterized protein</fullName>
    </submittedName>
</protein>
<dbReference type="EMBL" id="CAJNIZ010043426">
    <property type="protein sequence ID" value="CAE7660073.1"/>
    <property type="molecule type" value="Genomic_DNA"/>
</dbReference>